<dbReference type="AlphaFoldDB" id="A0A0J6WWQ0"/>
<comment type="caution">
    <text evidence="2">The sequence shown here is derived from an EMBL/GenBank/DDBJ whole genome shotgun (WGS) entry which is preliminary data.</text>
</comment>
<dbReference type="InterPro" id="IPR002187">
    <property type="entry name" value="N-reg_PII"/>
</dbReference>
<comment type="similarity">
    <text evidence="1">Belongs to the P(II) protein family.</text>
</comment>
<dbReference type="RefSeq" id="WP_048514102.1">
    <property type="nucleotide sequence ID" value="NZ_FUXD01000019.1"/>
</dbReference>
<dbReference type="STRING" id="39029.BSR42_09770"/>
<dbReference type="GO" id="GO:0030234">
    <property type="term" value="F:enzyme regulator activity"/>
    <property type="evidence" value="ECO:0007669"/>
    <property type="project" value="InterPro"/>
</dbReference>
<dbReference type="PROSITE" id="PS00638">
    <property type="entry name" value="PII_GLNB_CTER"/>
    <property type="match status" value="1"/>
</dbReference>
<accession>A0A0J6WWQ0</accession>
<proteinExistence type="inferred from homology"/>
<dbReference type="PRINTS" id="PR00340">
    <property type="entry name" value="PIIGLNB"/>
</dbReference>
<dbReference type="GO" id="GO:0005524">
    <property type="term" value="F:ATP binding"/>
    <property type="evidence" value="ECO:0007669"/>
    <property type="project" value="TreeGrafter"/>
</dbReference>
<dbReference type="PANTHER" id="PTHR30115:SF11">
    <property type="entry name" value="NITROGEN REGULATORY PROTEIN P-II HOMOLOG"/>
    <property type="match status" value="1"/>
</dbReference>
<evidence type="ECO:0000256" key="1">
    <source>
        <dbReference type="RuleBase" id="RU003936"/>
    </source>
</evidence>
<dbReference type="PROSITE" id="PS51343">
    <property type="entry name" value="PII_GLNB_DOM"/>
    <property type="match status" value="1"/>
</dbReference>
<dbReference type="InParanoid" id="A0A0J6WWQ0"/>
<dbReference type="GO" id="GO:0005829">
    <property type="term" value="C:cytosol"/>
    <property type="evidence" value="ECO:0007669"/>
    <property type="project" value="TreeGrafter"/>
</dbReference>
<dbReference type="Proteomes" id="UP000036503">
    <property type="component" value="Unassembled WGS sequence"/>
</dbReference>
<protein>
    <submittedName>
        <fullName evidence="2">Nitrogen fixation protein</fullName>
    </submittedName>
</protein>
<dbReference type="GO" id="GO:0006808">
    <property type="term" value="P:regulation of nitrogen utilization"/>
    <property type="evidence" value="ECO:0007669"/>
    <property type="project" value="InterPro"/>
</dbReference>
<organism evidence="2 3">
    <name type="scientific">Megasphaera cerevisiae DSM 20462</name>
    <dbReference type="NCBI Taxonomy" id="1122219"/>
    <lineage>
        <taxon>Bacteria</taxon>
        <taxon>Bacillati</taxon>
        <taxon>Bacillota</taxon>
        <taxon>Negativicutes</taxon>
        <taxon>Veillonellales</taxon>
        <taxon>Veillonellaceae</taxon>
        <taxon>Megasphaera</taxon>
    </lineage>
</organism>
<name>A0A0J6WWQ0_9FIRM</name>
<dbReference type="InterPro" id="IPR017918">
    <property type="entry name" value="N-reg_PII_CS"/>
</dbReference>
<dbReference type="InterPro" id="IPR015867">
    <property type="entry name" value="N-reg_PII/ATP_PRibTrfase_C"/>
</dbReference>
<sequence length="131" mass="14436">MKEILAFIRMNKIGITKKMLADSGFPGMTVVSSRGRGKHAVKEEAIKILMETEGELPANEIGAHLSEAFRLTSRRTIWIIVDDEQAAECVDIIIKANQTGNPGDGRIFVTTITDSWNVRTGEQLCCEAISE</sequence>
<dbReference type="SMART" id="SM00938">
    <property type="entry name" value="P-II"/>
    <property type="match status" value="1"/>
</dbReference>
<dbReference type="Pfam" id="PF00543">
    <property type="entry name" value="P-II"/>
    <property type="match status" value="1"/>
</dbReference>
<keyword evidence="3" id="KW-1185">Reference proteome</keyword>
<dbReference type="Gene3D" id="3.30.70.120">
    <property type="match status" value="1"/>
</dbReference>
<gene>
    <name evidence="2" type="ORF">AB840_06890</name>
</gene>
<dbReference type="PANTHER" id="PTHR30115">
    <property type="entry name" value="NITROGEN REGULATORY PROTEIN P-II"/>
    <property type="match status" value="1"/>
</dbReference>
<reference evidence="2 3" key="1">
    <citation type="submission" date="2015-06" db="EMBL/GenBank/DDBJ databases">
        <title>Draft genome sequence of beer spoilage bacterium Megasphaera cerevisiae type strain 20462.</title>
        <authorList>
            <person name="Kutumbaka K."/>
            <person name="Pasmowitz J."/>
            <person name="Mategko J."/>
            <person name="Reyes D."/>
            <person name="Friedrich A."/>
            <person name="Han S."/>
            <person name="Martens-Habbena W."/>
            <person name="Neal-McKinney J."/>
            <person name="Janagama H.K."/>
            <person name="Nadala C."/>
            <person name="Samadpour M."/>
        </authorList>
    </citation>
    <scope>NUCLEOTIDE SEQUENCE [LARGE SCALE GENOMIC DNA]</scope>
    <source>
        <strain evidence="2 3">DSM 20462</strain>
    </source>
</reference>
<dbReference type="PATRIC" id="fig|1122219.3.peg.889"/>
<dbReference type="InterPro" id="IPR011322">
    <property type="entry name" value="N-reg_PII-like_a/b"/>
</dbReference>
<dbReference type="SUPFAM" id="SSF54913">
    <property type="entry name" value="GlnB-like"/>
    <property type="match status" value="1"/>
</dbReference>
<evidence type="ECO:0000313" key="2">
    <source>
        <dbReference type="EMBL" id="KMO86638.1"/>
    </source>
</evidence>
<dbReference type="EMBL" id="LEKT01000018">
    <property type="protein sequence ID" value="KMO86638.1"/>
    <property type="molecule type" value="Genomic_DNA"/>
</dbReference>
<dbReference type="OrthoDB" id="9802729at2"/>
<evidence type="ECO:0000313" key="3">
    <source>
        <dbReference type="Proteomes" id="UP000036503"/>
    </source>
</evidence>